<reference evidence="1" key="1">
    <citation type="submission" date="2005-01" db="EMBL/GenBank/DDBJ databases">
        <authorList>
            <person name="Han Z."/>
        </authorList>
    </citation>
    <scope>NUCLEOTIDE SEQUENCE</scope>
</reference>
<organism evidence="1">
    <name type="scientific">Schistosoma japonicum</name>
    <name type="common">Blood fluke</name>
    <dbReference type="NCBI Taxonomy" id="6182"/>
    <lineage>
        <taxon>Eukaryota</taxon>
        <taxon>Metazoa</taxon>
        <taxon>Spiralia</taxon>
        <taxon>Lophotrochozoa</taxon>
        <taxon>Platyhelminthes</taxon>
        <taxon>Trematoda</taxon>
        <taxon>Digenea</taxon>
        <taxon>Strigeidida</taxon>
        <taxon>Schistosomatoidea</taxon>
        <taxon>Schistosomatidae</taxon>
        <taxon>Schistosoma</taxon>
    </lineage>
</organism>
<protein>
    <submittedName>
        <fullName evidence="1">SJCHGC07007 protein</fullName>
    </submittedName>
</protein>
<proteinExistence type="evidence at transcript level"/>
<dbReference type="AlphaFoldDB" id="Q5BRY7"/>
<reference evidence="1" key="2">
    <citation type="journal article" date="2006" name="PLoS Pathog.">
        <title>New perspectives on host-parasite interplay by comparative transcriptomic and proteomic analyses of Schistosoma japonicum.</title>
        <authorList>
            <person name="Liu F."/>
            <person name="Lu J."/>
            <person name="Hu W."/>
            <person name="Wang S.Y."/>
            <person name="Cui S.J."/>
            <person name="Chi M."/>
            <person name="Yan Q."/>
            <person name="Wang X.R."/>
            <person name="Song H.D."/>
            <person name="Xu X.N."/>
            <person name="Wang J.J."/>
            <person name="Zhang X.L."/>
            <person name="Zhang X."/>
            <person name="Wang Z.Q."/>
            <person name="Xue C.L."/>
            <person name="Brindley P.J."/>
            <person name="McManus D.P."/>
            <person name="Yang P.Y."/>
            <person name="Feng Z."/>
            <person name="Chen Z."/>
            <person name="Han Z.G."/>
        </authorList>
    </citation>
    <scope>NUCLEOTIDE SEQUENCE</scope>
</reference>
<dbReference type="EMBL" id="AY915477">
    <property type="protein sequence ID" value="AAX30698.1"/>
    <property type="molecule type" value="mRNA"/>
</dbReference>
<accession>Q5BRY7</accession>
<sequence length="53" mass="6243">MSNYIFSDIFLSSKIDIVRIYLTSILPHCTVLANVCYSDVHLSQFRLNVSRYW</sequence>
<evidence type="ECO:0000313" key="1">
    <source>
        <dbReference type="EMBL" id="AAX30698.1"/>
    </source>
</evidence>
<name>Q5BRY7_SCHJA</name>